<accession>A0A4U5WZD8</accession>
<feature type="chain" id="PRO_5020616262" description="SH3 domain-containing protein" evidence="1">
    <location>
        <begin position="35"/>
        <end position="109"/>
    </location>
</feature>
<gene>
    <name evidence="2" type="ORF">E4U92_18535</name>
</gene>
<evidence type="ECO:0000256" key="1">
    <source>
        <dbReference type="SAM" id="SignalP"/>
    </source>
</evidence>
<dbReference type="Proteomes" id="UP000308632">
    <property type="component" value="Unassembled WGS sequence"/>
</dbReference>
<name>A0A4U5WZD8_STRGB</name>
<evidence type="ECO:0000313" key="3">
    <source>
        <dbReference type="Proteomes" id="UP000308632"/>
    </source>
</evidence>
<keyword evidence="1" id="KW-0732">Signal</keyword>
<proteinExistence type="predicted"/>
<organism evidence="2 3">
    <name type="scientific">Streptomyces galbus</name>
    <dbReference type="NCBI Taxonomy" id="33898"/>
    <lineage>
        <taxon>Bacteria</taxon>
        <taxon>Bacillati</taxon>
        <taxon>Actinomycetota</taxon>
        <taxon>Actinomycetes</taxon>
        <taxon>Kitasatosporales</taxon>
        <taxon>Streptomycetaceae</taxon>
        <taxon>Streptomyces</taxon>
    </lineage>
</organism>
<dbReference type="RefSeq" id="WP_190046411.1">
    <property type="nucleotide sequence ID" value="NZ_BMVD01000008.1"/>
</dbReference>
<comment type="caution">
    <text evidence="2">The sequence shown here is derived from an EMBL/GenBank/DDBJ whole genome shotgun (WGS) entry which is preliminary data.</text>
</comment>
<evidence type="ECO:0008006" key="4">
    <source>
        <dbReference type="Google" id="ProtNLM"/>
    </source>
</evidence>
<dbReference type="EMBL" id="SZPR01000015">
    <property type="protein sequence ID" value="TKT08015.1"/>
    <property type="molecule type" value="Genomic_DNA"/>
</dbReference>
<sequence>MIGPARERPGRARMTAVAVAVFTAALALPASATAAVSAPSSAALVCFVSGDGVRIHSQPNTSSTVLGLAYSGDNWVELAGSTSTYAHGTDARTGVSGFITWSYLRNCYE</sequence>
<feature type="signal peptide" evidence="1">
    <location>
        <begin position="1"/>
        <end position="34"/>
    </location>
</feature>
<evidence type="ECO:0000313" key="2">
    <source>
        <dbReference type="EMBL" id="TKT08015.1"/>
    </source>
</evidence>
<protein>
    <recommendedName>
        <fullName evidence="4">SH3 domain-containing protein</fullName>
    </recommendedName>
</protein>
<reference evidence="2 3" key="1">
    <citation type="submission" date="2019-04" db="EMBL/GenBank/DDBJ databases">
        <title>Streptomyces lasaliensis sp.nov., an Actinomycete isolated from soil which produces the polyether antibiotic lasalocid.</title>
        <authorList>
            <person name="Erwin G."/>
            <person name="Haber C."/>
        </authorList>
    </citation>
    <scope>NUCLEOTIDE SEQUENCE [LARGE SCALE GENOMIC DNA]</scope>
    <source>
        <strain evidence="2 3">DSM 40089</strain>
    </source>
</reference>
<dbReference type="AlphaFoldDB" id="A0A4U5WZD8"/>